<reference evidence="13" key="1">
    <citation type="submission" date="2022-01" db="EMBL/GenBank/DDBJ databases">
        <title>Genome Sequence Resource for Two Populations of Ditylenchus destructor, the Migratory Endoparasitic Phytonematode.</title>
        <authorList>
            <person name="Zhang H."/>
            <person name="Lin R."/>
            <person name="Xie B."/>
        </authorList>
    </citation>
    <scope>NUCLEOTIDE SEQUENCE</scope>
    <source>
        <strain evidence="13">BazhouSP</strain>
    </source>
</reference>
<evidence type="ECO:0000256" key="10">
    <source>
        <dbReference type="ARBA" id="ARBA00064252"/>
    </source>
</evidence>
<comment type="subunit">
    <text evidence="10">Heterooligomeric complex.</text>
</comment>
<evidence type="ECO:0000256" key="7">
    <source>
        <dbReference type="ARBA" id="ARBA00023186"/>
    </source>
</evidence>
<dbReference type="AlphaFoldDB" id="A0AAD4N3V8"/>
<comment type="function">
    <text evidence="9">Molecular chaperone; assists the folding of proteins upon ATP hydrolysis. Known to play a role, in vitro, in the folding of actin and tubulin. Required for correct subcellular localization of pgl-1.</text>
</comment>
<dbReference type="GO" id="GO:0005737">
    <property type="term" value="C:cytoplasm"/>
    <property type="evidence" value="ECO:0007669"/>
    <property type="project" value="UniProtKB-SubCell"/>
</dbReference>
<evidence type="ECO:0000256" key="8">
    <source>
        <dbReference type="ARBA" id="ARBA00029602"/>
    </source>
</evidence>
<evidence type="ECO:0000256" key="11">
    <source>
        <dbReference type="RuleBase" id="RU004187"/>
    </source>
</evidence>
<dbReference type="PANTHER" id="PTHR11353">
    <property type="entry name" value="CHAPERONIN"/>
    <property type="match status" value="1"/>
</dbReference>
<dbReference type="GO" id="GO:0016887">
    <property type="term" value="F:ATP hydrolysis activity"/>
    <property type="evidence" value="ECO:0007669"/>
    <property type="project" value="InterPro"/>
</dbReference>
<dbReference type="InterPro" id="IPR012721">
    <property type="entry name" value="Chap_CCT_theta"/>
</dbReference>
<dbReference type="InterPro" id="IPR017998">
    <property type="entry name" value="Chaperone_TCP-1"/>
</dbReference>
<keyword evidence="7 11" id="KW-0143">Chaperone</keyword>
<dbReference type="SUPFAM" id="SSF48592">
    <property type="entry name" value="GroEL equatorial domain-like"/>
    <property type="match status" value="1"/>
</dbReference>
<dbReference type="Pfam" id="PF00118">
    <property type="entry name" value="Cpn60_TCP1"/>
    <property type="match status" value="1"/>
</dbReference>
<evidence type="ECO:0000256" key="1">
    <source>
        <dbReference type="ARBA" id="ARBA00004496"/>
    </source>
</evidence>
<evidence type="ECO:0000256" key="6">
    <source>
        <dbReference type="ARBA" id="ARBA00022840"/>
    </source>
</evidence>
<evidence type="ECO:0000256" key="9">
    <source>
        <dbReference type="ARBA" id="ARBA00058723"/>
    </source>
</evidence>
<evidence type="ECO:0000256" key="2">
    <source>
        <dbReference type="ARBA" id="ARBA00008020"/>
    </source>
</evidence>
<comment type="subcellular location">
    <subcellularLocation>
        <location evidence="1">Cytoplasm</location>
    </subcellularLocation>
</comment>
<name>A0AAD4N3V8_9BILA</name>
<dbReference type="InterPro" id="IPR002423">
    <property type="entry name" value="Cpn60/GroEL/TCP-1"/>
</dbReference>
<dbReference type="InterPro" id="IPR027409">
    <property type="entry name" value="GroEL-like_apical_dom_sf"/>
</dbReference>
<keyword evidence="5 11" id="KW-0547">Nucleotide-binding</keyword>
<dbReference type="Gene3D" id="3.50.7.10">
    <property type="entry name" value="GroEL"/>
    <property type="match status" value="1"/>
</dbReference>
<dbReference type="PRINTS" id="PR00304">
    <property type="entry name" value="TCOMPLEXTCP1"/>
</dbReference>
<evidence type="ECO:0000256" key="3">
    <source>
        <dbReference type="ARBA" id="ARBA00016981"/>
    </source>
</evidence>
<dbReference type="FunFam" id="3.50.7.10:FF:000008">
    <property type="entry name" value="T-complex protein 1 subunit theta"/>
    <property type="match status" value="1"/>
</dbReference>
<evidence type="ECO:0000256" key="5">
    <source>
        <dbReference type="ARBA" id="ARBA00022741"/>
    </source>
</evidence>
<dbReference type="Proteomes" id="UP001201812">
    <property type="component" value="Unassembled WGS sequence"/>
</dbReference>
<dbReference type="Gene3D" id="3.30.260.10">
    <property type="entry name" value="TCP-1-like chaperonin intermediate domain"/>
    <property type="match status" value="1"/>
</dbReference>
<keyword evidence="14" id="KW-1185">Reference proteome</keyword>
<comment type="caution">
    <text evidence="13">The sequence shown here is derived from an EMBL/GenBank/DDBJ whole genome shotgun (WGS) entry which is preliminary data.</text>
</comment>
<evidence type="ECO:0000313" key="14">
    <source>
        <dbReference type="Proteomes" id="UP001201812"/>
    </source>
</evidence>
<dbReference type="GO" id="GO:0140662">
    <property type="term" value="F:ATP-dependent protein folding chaperone"/>
    <property type="evidence" value="ECO:0007669"/>
    <property type="project" value="InterPro"/>
</dbReference>
<dbReference type="CDD" id="cd03341">
    <property type="entry name" value="TCP1_theta"/>
    <property type="match status" value="1"/>
</dbReference>
<organism evidence="13 14">
    <name type="scientific">Ditylenchus destructor</name>
    <dbReference type="NCBI Taxonomy" id="166010"/>
    <lineage>
        <taxon>Eukaryota</taxon>
        <taxon>Metazoa</taxon>
        <taxon>Ecdysozoa</taxon>
        <taxon>Nematoda</taxon>
        <taxon>Chromadorea</taxon>
        <taxon>Rhabditida</taxon>
        <taxon>Tylenchina</taxon>
        <taxon>Tylenchomorpha</taxon>
        <taxon>Sphaerularioidea</taxon>
        <taxon>Anguinidae</taxon>
        <taxon>Anguininae</taxon>
        <taxon>Ditylenchus</taxon>
    </lineage>
</organism>
<keyword evidence="4" id="KW-0963">Cytoplasm</keyword>
<evidence type="ECO:0000313" key="13">
    <source>
        <dbReference type="EMBL" id="KAI1715616.1"/>
    </source>
</evidence>
<accession>A0AAD4N3V8</accession>
<dbReference type="InterPro" id="IPR027410">
    <property type="entry name" value="TCP-1-like_intermed_sf"/>
</dbReference>
<evidence type="ECO:0000256" key="4">
    <source>
        <dbReference type="ARBA" id="ARBA00022490"/>
    </source>
</evidence>
<proteinExistence type="inferred from homology"/>
<gene>
    <name evidence="13" type="ORF">DdX_07938</name>
</gene>
<dbReference type="EMBL" id="JAKKPZ010000011">
    <property type="protein sequence ID" value="KAI1715616.1"/>
    <property type="molecule type" value="Genomic_DNA"/>
</dbReference>
<feature type="region of interest" description="Disordered" evidence="12">
    <location>
        <begin position="528"/>
        <end position="548"/>
    </location>
</feature>
<dbReference type="InterPro" id="IPR027413">
    <property type="entry name" value="GROEL-like_equatorial_sf"/>
</dbReference>
<dbReference type="SUPFAM" id="SSF54849">
    <property type="entry name" value="GroEL-intermediate domain like"/>
    <property type="match status" value="1"/>
</dbReference>
<dbReference type="PROSITE" id="PS00751">
    <property type="entry name" value="TCP1_2"/>
    <property type="match status" value="1"/>
</dbReference>
<dbReference type="PROSITE" id="PS00750">
    <property type="entry name" value="TCP1_1"/>
    <property type="match status" value="1"/>
</dbReference>
<comment type="similarity">
    <text evidence="2 11">Belongs to the TCP-1 chaperonin family.</text>
</comment>
<dbReference type="Gene3D" id="1.10.560.10">
    <property type="entry name" value="GroEL-like equatorial domain"/>
    <property type="match status" value="1"/>
</dbReference>
<keyword evidence="6 11" id="KW-0067">ATP-binding</keyword>
<dbReference type="GO" id="GO:0051082">
    <property type="term" value="F:unfolded protein binding"/>
    <property type="evidence" value="ECO:0007669"/>
    <property type="project" value="InterPro"/>
</dbReference>
<sequence>MMQIPKSGYARFMKEGAMHFKGMDEAVKRNIEACIELASQVRSAYGPNGMNKMVINRLEKLFITNDAVTILNELEVQHPAARILIMAAQMQEKQIGDNTNTVVIFGAALLEHAIKLLDMGITPIDIAAGYEEALDKAAEILPQLIVNTASGLYDLNCIRDYLKSSIMSKQSDHYGIISELVAKACVQIVPKNNCSNFNVDNIRVVKILGSGVASSRVVNGMMFRRGAEGEVKKASNARIAVFACPFDLTQTETKGTVLMNTADELLQFSTTEESEVEGQVKALADAGVNVVVAAGKFGDLYVHYLNKYNIMGVRLTSKFDLRRLCRTVGAQAQSRICAPTVDLLGQCDEVYLEEIGETDVVVFNKTGEVGHVCTIVVRGSSQPLMDDIERAIDDAVNTYKALTKDNRLLPGAGAVEIELGRRIEAISERQADIRQYAIKNFALALESFPKQLAENAGLKPTETLSNLYASHQQGKVNDGIDVSAGTIVDAHEQKIYDIYSAKFLALKLATHAAATILKIDQLIMAKPAGGPAPKGPKGQDDDDDAGMA</sequence>
<dbReference type="SUPFAM" id="SSF52029">
    <property type="entry name" value="GroEL apical domain-like"/>
    <property type="match status" value="1"/>
</dbReference>
<protein>
    <recommendedName>
        <fullName evidence="3">T-complex protein 1 subunit theta</fullName>
    </recommendedName>
    <alternativeName>
        <fullName evidence="8">CCT-theta</fullName>
    </alternativeName>
</protein>
<evidence type="ECO:0000256" key="12">
    <source>
        <dbReference type="SAM" id="MobiDB-lite"/>
    </source>
</evidence>
<dbReference type="GO" id="GO:0005524">
    <property type="term" value="F:ATP binding"/>
    <property type="evidence" value="ECO:0007669"/>
    <property type="project" value="UniProtKB-KW"/>
</dbReference>
<dbReference type="InterPro" id="IPR002194">
    <property type="entry name" value="Chaperonin_TCP-1_CS"/>
</dbReference>
<dbReference type="NCBIfam" id="TIGR02346">
    <property type="entry name" value="chap_CCT_theta"/>
    <property type="match status" value="1"/>
</dbReference>